<evidence type="ECO:0000313" key="4">
    <source>
        <dbReference type="EMBL" id="GAA5502615.1"/>
    </source>
</evidence>
<keyword evidence="5" id="KW-1185">Reference proteome</keyword>
<dbReference type="InterPro" id="IPR001279">
    <property type="entry name" value="Metallo-B-lactamas"/>
</dbReference>
<dbReference type="Pfam" id="PF12706">
    <property type="entry name" value="Lactamase_B_2"/>
    <property type="match status" value="1"/>
</dbReference>
<comment type="caution">
    <text evidence="4">The sequence shown here is derived from an EMBL/GenBank/DDBJ whole genome shotgun (WGS) entry which is preliminary data.</text>
</comment>
<dbReference type="GO" id="GO:0016787">
    <property type="term" value="F:hydrolase activity"/>
    <property type="evidence" value="ECO:0007669"/>
    <property type="project" value="UniProtKB-KW"/>
</dbReference>
<proteinExistence type="inferred from homology"/>
<gene>
    <name evidence="4" type="ORF">Dxin01_02359</name>
</gene>
<dbReference type="RefSeq" id="WP_353542582.1">
    <property type="nucleotide sequence ID" value="NZ_BAABRN010000026.1"/>
</dbReference>
<dbReference type="EMBL" id="BAABRN010000026">
    <property type="protein sequence ID" value="GAA5502615.1"/>
    <property type="molecule type" value="Genomic_DNA"/>
</dbReference>
<sequence>MTVTIRWLGQSAFLLDDGQHKLLTDPFIAGNPKCPVELDEALSWQPDAVLVSHAHGDHWGNALDFGKAGVPIIGTAEIGGYAQAHGAKNAVGMNIGGKYNADWGSVYLTPAWHSSSFPDGTYGGMPTGLVIEFGGLRLYFAGDTNLFGDMKLIGDMGLDVAFLPIGDHYTMGPEEAARALELLRPKIAIPMHYGTFPVLTGDPEVFRMGGHMRGVDVRVLAAGESTEV</sequence>
<dbReference type="SUPFAM" id="SSF56281">
    <property type="entry name" value="Metallo-hydrolase/oxidoreductase"/>
    <property type="match status" value="1"/>
</dbReference>
<dbReference type="InterPro" id="IPR022877">
    <property type="entry name" value="UPF0173"/>
</dbReference>
<protein>
    <recommendedName>
        <fullName evidence="2">UPF0173 metal-dependent hydrolase Dxin01_02359</fullName>
    </recommendedName>
</protein>
<organism evidence="4 5">
    <name type="scientific">Deinococcus xinjiangensis</name>
    <dbReference type="NCBI Taxonomy" id="457454"/>
    <lineage>
        <taxon>Bacteria</taxon>
        <taxon>Thermotogati</taxon>
        <taxon>Deinococcota</taxon>
        <taxon>Deinococci</taxon>
        <taxon>Deinococcales</taxon>
        <taxon>Deinococcaceae</taxon>
        <taxon>Deinococcus</taxon>
    </lineage>
</organism>
<dbReference type="PANTHER" id="PTHR43546:SF3">
    <property type="entry name" value="UPF0173 METAL-DEPENDENT HYDROLASE MJ1163"/>
    <property type="match status" value="1"/>
</dbReference>
<evidence type="ECO:0000259" key="3">
    <source>
        <dbReference type="SMART" id="SM00849"/>
    </source>
</evidence>
<feature type="domain" description="Metallo-beta-lactamase" evidence="3">
    <location>
        <begin position="9"/>
        <end position="192"/>
    </location>
</feature>
<name>A0ABP9VDI6_9DEIO</name>
<dbReference type="InterPro" id="IPR050114">
    <property type="entry name" value="UPF0173_UPF0282_UlaG_hydrolase"/>
</dbReference>
<dbReference type="InterPro" id="IPR036866">
    <property type="entry name" value="RibonucZ/Hydroxyglut_hydro"/>
</dbReference>
<keyword evidence="1 2" id="KW-0378">Hydrolase</keyword>
<dbReference type="Proteomes" id="UP001458946">
    <property type="component" value="Unassembled WGS sequence"/>
</dbReference>
<evidence type="ECO:0000256" key="1">
    <source>
        <dbReference type="ARBA" id="ARBA00022801"/>
    </source>
</evidence>
<evidence type="ECO:0000256" key="2">
    <source>
        <dbReference type="HAMAP-Rule" id="MF_00457"/>
    </source>
</evidence>
<comment type="similarity">
    <text evidence="2">Belongs to the UPF0173 family.</text>
</comment>
<dbReference type="HAMAP" id="MF_00457">
    <property type="entry name" value="UPF0173"/>
    <property type="match status" value="1"/>
</dbReference>
<evidence type="ECO:0000313" key="5">
    <source>
        <dbReference type="Proteomes" id="UP001458946"/>
    </source>
</evidence>
<dbReference type="PANTHER" id="PTHR43546">
    <property type="entry name" value="UPF0173 METAL-DEPENDENT HYDROLASE MJ1163-RELATED"/>
    <property type="match status" value="1"/>
</dbReference>
<dbReference type="Gene3D" id="3.60.15.10">
    <property type="entry name" value="Ribonuclease Z/Hydroxyacylglutathione hydrolase-like"/>
    <property type="match status" value="1"/>
</dbReference>
<accession>A0ABP9VDI6</accession>
<dbReference type="SMART" id="SM00849">
    <property type="entry name" value="Lactamase_B"/>
    <property type="match status" value="1"/>
</dbReference>
<dbReference type="NCBIfam" id="NF001911">
    <property type="entry name" value="PRK00685.1"/>
    <property type="match status" value="1"/>
</dbReference>
<reference evidence="4 5" key="1">
    <citation type="submission" date="2024-02" db="EMBL/GenBank/DDBJ databases">
        <title>Deinococcus xinjiangensis NBRC 107630.</title>
        <authorList>
            <person name="Ichikawa N."/>
            <person name="Katano-Makiyama Y."/>
            <person name="Hidaka K."/>
        </authorList>
    </citation>
    <scope>NUCLEOTIDE SEQUENCE [LARGE SCALE GENOMIC DNA]</scope>
    <source>
        <strain evidence="4 5">NBRC 107630</strain>
    </source>
</reference>